<dbReference type="Gene3D" id="3.20.20.80">
    <property type="entry name" value="Glycosidases"/>
    <property type="match status" value="1"/>
</dbReference>
<protein>
    <recommendedName>
        <fullName evidence="3">cellulase</fullName>
        <ecNumber evidence="3">3.2.1.4</ecNumber>
    </recommendedName>
</protein>
<evidence type="ECO:0000256" key="3">
    <source>
        <dbReference type="ARBA" id="ARBA00012601"/>
    </source>
</evidence>
<dbReference type="EC" id="3.2.1.4" evidence="3"/>
<gene>
    <name evidence="8" type="ORF">EYR41_011798</name>
</gene>
<dbReference type="InterPro" id="IPR017853">
    <property type="entry name" value="GH"/>
</dbReference>
<evidence type="ECO:0000313" key="8">
    <source>
        <dbReference type="EMBL" id="TGJ62609.1"/>
    </source>
</evidence>
<proteinExistence type="inferred from homology"/>
<name>A0A7C8PRD9_ORBOL</name>
<evidence type="ECO:0000256" key="1">
    <source>
        <dbReference type="ARBA" id="ARBA00000966"/>
    </source>
</evidence>
<dbReference type="AlphaFoldDB" id="A0A7C8PRD9"/>
<keyword evidence="5 6" id="KW-0326">Glycosidase</keyword>
<dbReference type="GO" id="GO:0008810">
    <property type="term" value="F:cellulase activity"/>
    <property type="evidence" value="ECO:0007669"/>
    <property type="project" value="UniProtKB-EC"/>
</dbReference>
<dbReference type="PANTHER" id="PTHR34142:SF1">
    <property type="entry name" value="GLYCOSIDE HYDROLASE FAMILY 5 DOMAIN-CONTAINING PROTEIN"/>
    <property type="match status" value="1"/>
</dbReference>
<dbReference type="SUPFAM" id="SSF51445">
    <property type="entry name" value="(Trans)glycosidases"/>
    <property type="match status" value="1"/>
</dbReference>
<evidence type="ECO:0000256" key="5">
    <source>
        <dbReference type="ARBA" id="ARBA00023295"/>
    </source>
</evidence>
<evidence type="ECO:0000256" key="2">
    <source>
        <dbReference type="ARBA" id="ARBA00005641"/>
    </source>
</evidence>
<reference evidence="8 9" key="1">
    <citation type="submission" date="2019-03" db="EMBL/GenBank/DDBJ databases">
        <title>Nematode-trapping fungi genome.</title>
        <authorList>
            <person name="Vidal-Diez De Ulzurrun G."/>
        </authorList>
    </citation>
    <scope>NUCLEOTIDE SEQUENCE [LARGE SCALE GENOMIC DNA]</scope>
    <source>
        <strain evidence="8 9">TWF154</strain>
    </source>
</reference>
<dbReference type="Proteomes" id="UP000297595">
    <property type="component" value="Unassembled WGS sequence"/>
</dbReference>
<sequence length="381" mass="42003">MKFSLIPLAALATSTLAKVFYAGVAESGGEFGVWTDNGVGRGLPGRFGSDYAFINKTAIDVMIKDDKINLFRIAFLLERMCPPSIGLGKVFNETYFDLFYDAVQYVTVRKRRYVLLDPHNYMRYNDPFAQPYSGGIIGDDNDPNAATTQDFKIFFTELAKRFRHNTRVIFGIMNEPHDMPTSLVLKNNQAAIDGIRSTGAKQMILAPANAWSGGHAFTTGNGNEPSSDYLHLMRDPLNNTAIEIHEYLDDNYSGSGANCTQPVTRLDGVTNWLKRHGMKAMITEFGGGVNPGCAQALKDYINYLEEKEVWIGWTAWAAGPLWGYWSPCCQSGQALGSFEPGSRARDGGPGLYDLLWVPVLRPLVPKNLGTHGISSINGTTD</sequence>
<comment type="similarity">
    <text evidence="2 6">Belongs to the glycosyl hydrolase 5 (cellulase A) family.</text>
</comment>
<feature type="domain" description="Glycoside hydrolase family 5" evidence="7">
    <location>
        <begin position="41"/>
        <end position="318"/>
    </location>
</feature>
<keyword evidence="4 6" id="KW-0378">Hydrolase</keyword>
<organism evidence="8 9">
    <name type="scientific">Orbilia oligospora</name>
    <name type="common">Nematode-trapping fungus</name>
    <name type="synonym">Arthrobotrys oligospora</name>
    <dbReference type="NCBI Taxonomy" id="2813651"/>
    <lineage>
        <taxon>Eukaryota</taxon>
        <taxon>Fungi</taxon>
        <taxon>Dikarya</taxon>
        <taxon>Ascomycota</taxon>
        <taxon>Pezizomycotina</taxon>
        <taxon>Orbiliomycetes</taxon>
        <taxon>Orbiliales</taxon>
        <taxon>Orbiliaceae</taxon>
        <taxon>Orbilia</taxon>
    </lineage>
</organism>
<dbReference type="InterPro" id="IPR018087">
    <property type="entry name" value="Glyco_hydro_5_CS"/>
</dbReference>
<dbReference type="PANTHER" id="PTHR34142">
    <property type="entry name" value="ENDO-BETA-1,4-GLUCANASE A"/>
    <property type="match status" value="1"/>
</dbReference>
<dbReference type="EMBL" id="SOZJ01000009">
    <property type="protein sequence ID" value="TGJ62609.1"/>
    <property type="molecule type" value="Genomic_DNA"/>
</dbReference>
<comment type="catalytic activity">
    <reaction evidence="1">
        <text>Endohydrolysis of (1-&gt;4)-beta-D-glucosidic linkages in cellulose, lichenin and cereal beta-D-glucans.</text>
        <dbReference type="EC" id="3.2.1.4"/>
    </reaction>
</comment>
<dbReference type="InterPro" id="IPR001547">
    <property type="entry name" value="Glyco_hydro_5"/>
</dbReference>
<evidence type="ECO:0000256" key="4">
    <source>
        <dbReference type="ARBA" id="ARBA00022801"/>
    </source>
</evidence>
<evidence type="ECO:0000313" key="9">
    <source>
        <dbReference type="Proteomes" id="UP000297595"/>
    </source>
</evidence>
<accession>A0A7C8PRD9</accession>
<evidence type="ECO:0000256" key="6">
    <source>
        <dbReference type="RuleBase" id="RU361153"/>
    </source>
</evidence>
<dbReference type="Pfam" id="PF00150">
    <property type="entry name" value="Cellulase"/>
    <property type="match status" value="1"/>
</dbReference>
<dbReference type="GO" id="GO:0009251">
    <property type="term" value="P:glucan catabolic process"/>
    <property type="evidence" value="ECO:0007669"/>
    <property type="project" value="TreeGrafter"/>
</dbReference>
<comment type="caution">
    <text evidence="8">The sequence shown here is derived from an EMBL/GenBank/DDBJ whole genome shotgun (WGS) entry which is preliminary data.</text>
</comment>
<dbReference type="PROSITE" id="PS00659">
    <property type="entry name" value="GLYCOSYL_HYDROL_F5"/>
    <property type="match status" value="1"/>
</dbReference>
<evidence type="ECO:0000259" key="7">
    <source>
        <dbReference type="Pfam" id="PF00150"/>
    </source>
</evidence>